<evidence type="ECO:0000256" key="2">
    <source>
        <dbReference type="ARBA" id="ARBA00034301"/>
    </source>
</evidence>
<evidence type="ECO:0000313" key="6">
    <source>
        <dbReference type="Proteomes" id="UP000600247"/>
    </source>
</evidence>
<dbReference type="SMART" id="SM00849">
    <property type="entry name" value="Lactamase_B"/>
    <property type="match status" value="1"/>
</dbReference>
<dbReference type="Gene3D" id="3.60.15.10">
    <property type="entry name" value="Ribonuclease Z/Hydroxyacylglutathione hydrolase-like"/>
    <property type="match status" value="1"/>
</dbReference>
<dbReference type="InterPro" id="IPR050855">
    <property type="entry name" value="NDM-1-like"/>
</dbReference>
<feature type="domain" description="Metallo-beta-lactamase" evidence="4">
    <location>
        <begin position="22"/>
        <end position="227"/>
    </location>
</feature>
<dbReference type="RefSeq" id="WP_188890983.1">
    <property type="nucleotide sequence ID" value="NZ_BMHY01000008.1"/>
</dbReference>
<evidence type="ECO:0000256" key="3">
    <source>
        <dbReference type="ARBA" id="ARBA00048505"/>
    </source>
</evidence>
<keyword evidence="5" id="KW-0378">Hydrolase</keyword>
<keyword evidence="6" id="KW-1185">Reference proteome</keyword>
<dbReference type="PANTHER" id="PTHR42951">
    <property type="entry name" value="METALLO-BETA-LACTAMASE DOMAIN-CONTAINING"/>
    <property type="match status" value="1"/>
</dbReference>
<comment type="catalytic activity">
    <reaction evidence="3">
        <text>3',5'-cyclic UMP + H2O = UMP + H(+)</text>
        <dbReference type="Rhea" id="RHEA:70575"/>
        <dbReference type="ChEBI" id="CHEBI:15377"/>
        <dbReference type="ChEBI" id="CHEBI:15378"/>
        <dbReference type="ChEBI" id="CHEBI:57865"/>
        <dbReference type="ChEBI" id="CHEBI:184387"/>
    </reaction>
    <physiologicalReaction direction="left-to-right" evidence="3">
        <dbReference type="Rhea" id="RHEA:70576"/>
    </physiologicalReaction>
</comment>
<comment type="function">
    <text evidence="2">Counteracts the endogenous Pycsar antiviral defense system. Phosphodiesterase that enables metal-dependent hydrolysis of host cyclic nucleotide Pycsar defense signals such as cCMP and cUMP.</text>
</comment>
<dbReference type="CDD" id="cd07721">
    <property type="entry name" value="yflN-like_MBL-fold"/>
    <property type="match status" value="1"/>
</dbReference>
<dbReference type="AlphaFoldDB" id="A0A917HI23"/>
<dbReference type="InterPro" id="IPR036866">
    <property type="entry name" value="RibonucZ/Hydroxyglut_hydro"/>
</dbReference>
<dbReference type="EMBL" id="BMHY01000008">
    <property type="protein sequence ID" value="GGG79201.1"/>
    <property type="molecule type" value="Genomic_DNA"/>
</dbReference>
<dbReference type="InterPro" id="IPR001279">
    <property type="entry name" value="Metallo-B-lactamas"/>
</dbReference>
<accession>A0A917HI23</accession>
<sequence length="247" mass="27155">MKIANGVEMLEIHVTSPRGPMVLNPTLIYDENSAILVDAGMPGQSQLIVDAMDKAGIAPSQLKAIIVTHQDLDHTGGVLEIIHAAGKPVPVYAHELDQPYIEGKLPLVKSNPERMAKLLSHLPEEELDKALEIFRNQPKIPVDQLLEDGQVLPDFGGIQVVFTPGHTPGHISLYLQESKTLIAADAMVSSEGHLREPVEQNTPDMETAIRSLSKFLELDIENVICYHGGLSHENIREQILHLTQESK</sequence>
<dbReference type="PANTHER" id="PTHR42951:SF15">
    <property type="entry name" value="METALLO-BETA-LACTAMASE SUPERFAMILY PROTEIN"/>
    <property type="match status" value="1"/>
</dbReference>
<protein>
    <submittedName>
        <fullName evidence="5">Hydrolase</fullName>
    </submittedName>
</protein>
<name>A0A917HI23_9BACL</name>
<proteinExistence type="predicted"/>
<gene>
    <name evidence="5" type="ORF">GCM10010918_40320</name>
</gene>
<evidence type="ECO:0000313" key="5">
    <source>
        <dbReference type="EMBL" id="GGG79201.1"/>
    </source>
</evidence>
<organism evidence="5 6">
    <name type="scientific">Paenibacillus radicis</name>
    <name type="common">ex Gao et al. 2016</name>
    <dbReference type="NCBI Taxonomy" id="1737354"/>
    <lineage>
        <taxon>Bacteria</taxon>
        <taxon>Bacillati</taxon>
        <taxon>Bacillota</taxon>
        <taxon>Bacilli</taxon>
        <taxon>Bacillales</taxon>
        <taxon>Paenibacillaceae</taxon>
        <taxon>Paenibacillus</taxon>
    </lineage>
</organism>
<evidence type="ECO:0000259" key="4">
    <source>
        <dbReference type="SMART" id="SM00849"/>
    </source>
</evidence>
<evidence type="ECO:0000256" key="1">
    <source>
        <dbReference type="ARBA" id="ARBA00034221"/>
    </source>
</evidence>
<dbReference type="GO" id="GO:0016787">
    <property type="term" value="F:hydrolase activity"/>
    <property type="evidence" value="ECO:0007669"/>
    <property type="project" value="UniProtKB-KW"/>
</dbReference>
<dbReference type="Pfam" id="PF00753">
    <property type="entry name" value="Lactamase_B"/>
    <property type="match status" value="1"/>
</dbReference>
<comment type="caution">
    <text evidence="5">The sequence shown here is derived from an EMBL/GenBank/DDBJ whole genome shotgun (WGS) entry which is preliminary data.</text>
</comment>
<dbReference type="SUPFAM" id="SSF56281">
    <property type="entry name" value="Metallo-hydrolase/oxidoreductase"/>
    <property type="match status" value="1"/>
</dbReference>
<reference evidence="5 6" key="1">
    <citation type="journal article" date="2014" name="Int. J. Syst. Evol. Microbiol.">
        <title>Complete genome sequence of Corynebacterium casei LMG S-19264T (=DSM 44701T), isolated from a smear-ripened cheese.</title>
        <authorList>
            <consortium name="US DOE Joint Genome Institute (JGI-PGF)"/>
            <person name="Walter F."/>
            <person name="Albersmeier A."/>
            <person name="Kalinowski J."/>
            <person name="Ruckert C."/>
        </authorList>
    </citation>
    <scope>NUCLEOTIDE SEQUENCE [LARGE SCALE GENOMIC DNA]</scope>
    <source>
        <strain evidence="5 6">CGMCC 1.15286</strain>
    </source>
</reference>
<dbReference type="Proteomes" id="UP000600247">
    <property type="component" value="Unassembled WGS sequence"/>
</dbReference>
<comment type="catalytic activity">
    <reaction evidence="1">
        <text>3',5'-cyclic CMP + H2O = CMP + H(+)</text>
        <dbReference type="Rhea" id="RHEA:72675"/>
        <dbReference type="ChEBI" id="CHEBI:15377"/>
        <dbReference type="ChEBI" id="CHEBI:15378"/>
        <dbReference type="ChEBI" id="CHEBI:58003"/>
        <dbReference type="ChEBI" id="CHEBI:60377"/>
    </reaction>
    <physiologicalReaction direction="left-to-right" evidence="1">
        <dbReference type="Rhea" id="RHEA:72676"/>
    </physiologicalReaction>
</comment>